<reference evidence="1 2" key="1">
    <citation type="submission" date="2015-01" db="EMBL/GenBank/DDBJ databases">
        <title>Jeotgalibacillus campisalis genome sequencing.</title>
        <authorList>
            <person name="Goh K.M."/>
            <person name="Chan K.-G."/>
            <person name="Yaakop A.S."/>
            <person name="Ee R."/>
            <person name="Gan H.M."/>
            <person name="Chan C.S."/>
        </authorList>
    </citation>
    <scope>NUCLEOTIDE SEQUENCE [LARGE SCALE GENOMIC DNA]</scope>
    <source>
        <strain evidence="1 2">SF-57</strain>
    </source>
</reference>
<proteinExistence type="predicted"/>
<evidence type="ECO:0000313" key="2">
    <source>
        <dbReference type="Proteomes" id="UP000031972"/>
    </source>
</evidence>
<dbReference type="AlphaFoldDB" id="A0A0C2VVI6"/>
<comment type="caution">
    <text evidence="1">The sequence shown here is derived from an EMBL/GenBank/DDBJ whole genome shotgun (WGS) entry which is preliminary data.</text>
</comment>
<dbReference type="RefSeq" id="WP_041053782.1">
    <property type="nucleotide sequence ID" value="NZ_JXRR01000001.1"/>
</dbReference>
<name>A0A0C2VVI6_9BACL</name>
<accession>A0A0C2VVI6</accession>
<evidence type="ECO:0000313" key="1">
    <source>
        <dbReference type="EMBL" id="KIL52917.1"/>
    </source>
</evidence>
<gene>
    <name evidence="1" type="ORF">KR50_02460</name>
</gene>
<dbReference type="OrthoDB" id="2440535at2"/>
<dbReference type="Proteomes" id="UP000031972">
    <property type="component" value="Unassembled WGS sequence"/>
</dbReference>
<dbReference type="PATRIC" id="fig|220754.4.peg.249"/>
<dbReference type="EMBL" id="JXRR01000001">
    <property type="protein sequence ID" value="KIL52917.1"/>
    <property type="molecule type" value="Genomic_DNA"/>
</dbReference>
<sequence>MGKRVTFNFNSSSYEGTEATEAFTLEELGIDANIDDKALKMKIDKVFQAWVWDKLNISFSVVIDEEKCPTNIDGEDC</sequence>
<keyword evidence="2" id="KW-1185">Reference proteome</keyword>
<organism evidence="1 2">
    <name type="scientific">Jeotgalibacillus campisalis</name>
    <dbReference type="NCBI Taxonomy" id="220754"/>
    <lineage>
        <taxon>Bacteria</taxon>
        <taxon>Bacillati</taxon>
        <taxon>Bacillota</taxon>
        <taxon>Bacilli</taxon>
        <taxon>Bacillales</taxon>
        <taxon>Caryophanaceae</taxon>
        <taxon>Jeotgalibacillus</taxon>
    </lineage>
</organism>
<protein>
    <submittedName>
        <fullName evidence="1">Uncharacterized protein</fullName>
    </submittedName>
</protein>